<dbReference type="EMBL" id="FUEG01000009">
    <property type="protein sequence ID" value="SJL08853.1"/>
    <property type="molecule type" value="Genomic_DNA"/>
</dbReference>
<dbReference type="OrthoDB" id="10520337at2759"/>
<gene>
    <name evidence="1" type="ORF">ARMOST_12224</name>
</gene>
<reference evidence="2" key="1">
    <citation type="journal article" date="2017" name="Nat. Ecol. Evol.">
        <title>Genome expansion and lineage-specific genetic innovations in the forest pathogenic fungi Armillaria.</title>
        <authorList>
            <person name="Sipos G."/>
            <person name="Prasanna A.N."/>
            <person name="Walter M.C."/>
            <person name="O'Connor E."/>
            <person name="Balint B."/>
            <person name="Krizsan K."/>
            <person name="Kiss B."/>
            <person name="Hess J."/>
            <person name="Varga T."/>
            <person name="Slot J."/>
            <person name="Riley R."/>
            <person name="Boka B."/>
            <person name="Rigling D."/>
            <person name="Barry K."/>
            <person name="Lee J."/>
            <person name="Mihaltcheva S."/>
            <person name="LaButti K."/>
            <person name="Lipzen A."/>
            <person name="Waldron R."/>
            <person name="Moloney N.M."/>
            <person name="Sperisen C."/>
            <person name="Kredics L."/>
            <person name="Vagvoelgyi C."/>
            <person name="Patrignani A."/>
            <person name="Fitzpatrick D."/>
            <person name="Nagy I."/>
            <person name="Doyle S."/>
            <person name="Anderson J.B."/>
            <person name="Grigoriev I.V."/>
            <person name="Gueldener U."/>
            <person name="Muensterkoetter M."/>
            <person name="Nagy L.G."/>
        </authorList>
    </citation>
    <scope>NUCLEOTIDE SEQUENCE [LARGE SCALE GENOMIC DNA]</scope>
    <source>
        <strain evidence="2">C18/9</strain>
    </source>
</reference>
<dbReference type="AlphaFoldDB" id="A0A284RJD0"/>
<protein>
    <submittedName>
        <fullName evidence="1">Uncharacterized protein</fullName>
    </submittedName>
</protein>
<accession>A0A284RJD0</accession>
<evidence type="ECO:0000313" key="2">
    <source>
        <dbReference type="Proteomes" id="UP000219338"/>
    </source>
</evidence>
<dbReference type="Proteomes" id="UP000219338">
    <property type="component" value="Unassembled WGS sequence"/>
</dbReference>
<keyword evidence="2" id="KW-1185">Reference proteome</keyword>
<sequence length="193" mass="22024">MDYEMNIAAEMERPIPASDVSLLDITRNKHGVYWIEAVGKDTFNIVGRLERGMSPMAHILISDIKEHGWFMLTCASKDDMDSVLFNNQVRLLRDIIRREENKRKAAPISWLTRENSKGIVVYVDYDKVELRAPWGDEPDGVIPYASNGGQDLTLQMAAHHQVHVSAKLQKLSKVCMDHDMYIIKATDIHIVPH</sequence>
<name>A0A284RJD0_ARMOS</name>
<proteinExistence type="predicted"/>
<evidence type="ECO:0000313" key="1">
    <source>
        <dbReference type="EMBL" id="SJL08853.1"/>
    </source>
</evidence>
<organism evidence="1 2">
    <name type="scientific">Armillaria ostoyae</name>
    <name type="common">Armillaria root rot fungus</name>
    <dbReference type="NCBI Taxonomy" id="47428"/>
    <lineage>
        <taxon>Eukaryota</taxon>
        <taxon>Fungi</taxon>
        <taxon>Dikarya</taxon>
        <taxon>Basidiomycota</taxon>
        <taxon>Agaricomycotina</taxon>
        <taxon>Agaricomycetes</taxon>
        <taxon>Agaricomycetidae</taxon>
        <taxon>Agaricales</taxon>
        <taxon>Marasmiineae</taxon>
        <taxon>Physalacriaceae</taxon>
        <taxon>Armillaria</taxon>
    </lineage>
</organism>